<protein>
    <submittedName>
        <fullName evidence="1">Uncharacterized protein</fullName>
    </submittedName>
</protein>
<evidence type="ECO:0000313" key="2">
    <source>
        <dbReference type="Proteomes" id="UP001396334"/>
    </source>
</evidence>
<dbReference type="EMBL" id="JBBPBN010000043">
    <property type="protein sequence ID" value="KAK8997039.1"/>
    <property type="molecule type" value="Genomic_DNA"/>
</dbReference>
<sequence length="355" mass="40224">MEQYQDFVTSIIVQVLELYGNSRHDSQAQPVIIELINQTITHFSTIYNNIKLGCFQQDPKYPIHFSSIPPFAKGKRMAASAGHVRSSSLPTTTHPLVLSVEEQLTRLKASQHDTSPSISDRLGGLKELYERIDDMIHSRFPKARSIEHLEDVLSGSLTVLDVCGTVRDVLFRMRESLQALESSLRRRAGLHLGLESDIRAFMVTRKEMNKAIRRRFRGIDRKCKSTVSDNDTEMLAVVTMLREAEDMSLSVFDSLLSFLLLPKLRSKPSGMSIVSKLLHSKRASCDRVESIEARKVEAELIVLKTSKDIKVEQVQKVLKDLEAFQATIKAAEEGLECMFRKMLKTRVSLLNILNH</sequence>
<comment type="caution">
    <text evidence="1">The sequence shown here is derived from an EMBL/GenBank/DDBJ whole genome shotgun (WGS) entry which is preliminary data.</text>
</comment>
<reference evidence="1 2" key="1">
    <citation type="journal article" date="2024" name="G3 (Bethesda)">
        <title>Genome assembly of Hibiscus sabdariffa L. provides insights into metabolisms of medicinal natural products.</title>
        <authorList>
            <person name="Kim T."/>
        </authorList>
    </citation>
    <scope>NUCLEOTIDE SEQUENCE [LARGE SCALE GENOMIC DNA]</scope>
    <source>
        <strain evidence="1">TK-2024</strain>
        <tissue evidence="1">Old leaves</tissue>
    </source>
</reference>
<dbReference type="Proteomes" id="UP001396334">
    <property type="component" value="Unassembled WGS sequence"/>
</dbReference>
<keyword evidence="2" id="KW-1185">Reference proteome</keyword>
<proteinExistence type="predicted"/>
<dbReference type="Pfam" id="PF03087">
    <property type="entry name" value="BPS1"/>
    <property type="match status" value="1"/>
</dbReference>
<dbReference type="InterPro" id="IPR004320">
    <property type="entry name" value="BPS1_pln"/>
</dbReference>
<name>A0ABR2Q909_9ROSI</name>
<dbReference type="PANTHER" id="PTHR33070:SF115">
    <property type="entry name" value="T23E18.15"/>
    <property type="match status" value="1"/>
</dbReference>
<gene>
    <name evidence="1" type="ORF">V6N11_020531</name>
</gene>
<accession>A0ABR2Q909</accession>
<organism evidence="1 2">
    <name type="scientific">Hibiscus sabdariffa</name>
    <name type="common">roselle</name>
    <dbReference type="NCBI Taxonomy" id="183260"/>
    <lineage>
        <taxon>Eukaryota</taxon>
        <taxon>Viridiplantae</taxon>
        <taxon>Streptophyta</taxon>
        <taxon>Embryophyta</taxon>
        <taxon>Tracheophyta</taxon>
        <taxon>Spermatophyta</taxon>
        <taxon>Magnoliopsida</taxon>
        <taxon>eudicotyledons</taxon>
        <taxon>Gunneridae</taxon>
        <taxon>Pentapetalae</taxon>
        <taxon>rosids</taxon>
        <taxon>malvids</taxon>
        <taxon>Malvales</taxon>
        <taxon>Malvaceae</taxon>
        <taxon>Malvoideae</taxon>
        <taxon>Hibiscus</taxon>
    </lineage>
</organism>
<dbReference type="PANTHER" id="PTHR33070">
    <property type="entry name" value="OS06G0725500 PROTEIN"/>
    <property type="match status" value="1"/>
</dbReference>
<evidence type="ECO:0000313" key="1">
    <source>
        <dbReference type="EMBL" id="KAK8997039.1"/>
    </source>
</evidence>